<dbReference type="AlphaFoldDB" id="R0JHH4"/>
<organism evidence="2 3">
    <name type="scientific">Anas platyrhynchos</name>
    <name type="common">Mallard</name>
    <name type="synonym">Anas boschas</name>
    <dbReference type="NCBI Taxonomy" id="8839"/>
    <lineage>
        <taxon>Eukaryota</taxon>
        <taxon>Metazoa</taxon>
        <taxon>Chordata</taxon>
        <taxon>Craniata</taxon>
        <taxon>Vertebrata</taxon>
        <taxon>Euteleostomi</taxon>
        <taxon>Archelosauria</taxon>
        <taxon>Archosauria</taxon>
        <taxon>Dinosauria</taxon>
        <taxon>Saurischia</taxon>
        <taxon>Theropoda</taxon>
        <taxon>Coelurosauria</taxon>
        <taxon>Aves</taxon>
        <taxon>Neognathae</taxon>
        <taxon>Galloanserae</taxon>
        <taxon>Anseriformes</taxon>
        <taxon>Anatidae</taxon>
        <taxon>Anatinae</taxon>
        <taxon>Anas</taxon>
    </lineage>
</organism>
<feature type="region of interest" description="Disordered" evidence="1">
    <location>
        <begin position="214"/>
        <end position="275"/>
    </location>
</feature>
<evidence type="ECO:0000313" key="2">
    <source>
        <dbReference type="EMBL" id="EOA96401.1"/>
    </source>
</evidence>
<protein>
    <submittedName>
        <fullName evidence="2">Uncharacterized protein</fullName>
    </submittedName>
</protein>
<feature type="region of interest" description="Disordered" evidence="1">
    <location>
        <begin position="304"/>
        <end position="328"/>
    </location>
</feature>
<accession>R0JHH4</accession>
<gene>
    <name evidence="2" type="ORF">Anapl_16682</name>
</gene>
<dbReference type="Proteomes" id="UP000296049">
    <property type="component" value="Unassembled WGS sequence"/>
</dbReference>
<sequence>MEEEMWNSSIKTLDAAKQALLPGAPNVNFGSSIAVPDLSVAIDLGLSEEAICKVSGANHAMMLNGLQTDRTSGTPALKKLFLPDDFVFLKTHISLETDLKGHPRKVQCKFDYFLNHLLTQGAKTKPKILGLVVFDSWSSAKASNCQAEPLAIRFLQLPTELQIETKAVPDLLNPEEEDSQFISELLNGGCICTCQVKVSNPGLHESFSALMKTTPASAGSSNGLPALGAQGLRTTRPPSPLPVGEEEADPKSEQSLSGYQKTPREMTTQGRNAGQLENTNGWLELQVLRLPSLTVMLAVGLTRKESAQPSRGGSPLPPLEPVFAHRPADSHGPADGVLVATLAEYFAIQCPFIKKVLNGLYLDAFNST</sequence>
<reference evidence="3" key="1">
    <citation type="journal article" date="2013" name="Nat. Genet.">
        <title>The duck genome and transcriptome provide insight into an avian influenza virus reservoir species.</title>
        <authorList>
            <person name="Huang Y."/>
            <person name="Li Y."/>
            <person name="Burt D.W."/>
            <person name="Chen H."/>
            <person name="Zhang Y."/>
            <person name="Qian W."/>
            <person name="Kim H."/>
            <person name="Gan S."/>
            <person name="Zhao Y."/>
            <person name="Li J."/>
            <person name="Yi K."/>
            <person name="Feng H."/>
            <person name="Zhu P."/>
            <person name="Li B."/>
            <person name="Liu Q."/>
            <person name="Fairley S."/>
            <person name="Magor K.E."/>
            <person name="Du Z."/>
            <person name="Hu X."/>
            <person name="Goodman L."/>
            <person name="Tafer H."/>
            <person name="Vignal A."/>
            <person name="Lee T."/>
            <person name="Kim K.W."/>
            <person name="Sheng Z."/>
            <person name="An Y."/>
            <person name="Searle S."/>
            <person name="Herrero J."/>
            <person name="Groenen M.A."/>
            <person name="Crooijmans R.P."/>
            <person name="Faraut T."/>
            <person name="Cai Q."/>
            <person name="Webster R.G."/>
            <person name="Aldridge J.R."/>
            <person name="Warren W.C."/>
            <person name="Bartschat S."/>
            <person name="Kehr S."/>
            <person name="Marz M."/>
            <person name="Stadler P.F."/>
            <person name="Smith J."/>
            <person name="Kraus R.H."/>
            <person name="Zhao Y."/>
            <person name="Ren L."/>
            <person name="Fei J."/>
            <person name="Morisson M."/>
            <person name="Kaiser P."/>
            <person name="Griffin D.K."/>
            <person name="Rao M."/>
            <person name="Pitel F."/>
            <person name="Wang J."/>
            <person name="Li N."/>
        </authorList>
    </citation>
    <scope>NUCLEOTIDE SEQUENCE [LARGE SCALE GENOMIC DNA]</scope>
</reference>
<keyword evidence="3" id="KW-1185">Reference proteome</keyword>
<evidence type="ECO:0000256" key="1">
    <source>
        <dbReference type="SAM" id="MobiDB-lite"/>
    </source>
</evidence>
<evidence type="ECO:0000313" key="3">
    <source>
        <dbReference type="Proteomes" id="UP000296049"/>
    </source>
</evidence>
<dbReference type="EMBL" id="KB744012">
    <property type="protein sequence ID" value="EOA96401.1"/>
    <property type="molecule type" value="Genomic_DNA"/>
</dbReference>
<name>R0JHH4_ANAPL</name>
<feature type="compositionally biased region" description="Polar residues" evidence="1">
    <location>
        <begin position="214"/>
        <end position="223"/>
    </location>
</feature>
<feature type="compositionally biased region" description="Polar residues" evidence="1">
    <location>
        <begin position="253"/>
        <end position="275"/>
    </location>
</feature>
<proteinExistence type="predicted"/>